<dbReference type="EMBL" id="BAUU01000003">
    <property type="protein sequence ID" value="GAE29221.1"/>
    <property type="molecule type" value="Genomic_DNA"/>
</dbReference>
<evidence type="ECO:0000259" key="1">
    <source>
        <dbReference type="Pfam" id="PF01746"/>
    </source>
</evidence>
<reference evidence="2" key="1">
    <citation type="journal article" date="2014" name="Genome Announc.">
        <title>Draft Genome Sequences of Three Alkaliphilic Bacillus Strains, Bacillus wakoensis JCM 9140T, Bacillus akibai JCM 9157T, and Bacillus hemicellulosilyticus JCM 9152T.</title>
        <authorList>
            <person name="Yuki M."/>
            <person name="Oshima K."/>
            <person name="Suda W."/>
            <person name="Oshida Y."/>
            <person name="Kitamura K."/>
            <person name="Iida T."/>
            <person name="Hattori M."/>
            <person name="Ohkuma M."/>
        </authorList>
    </citation>
    <scope>NUCLEOTIDE SEQUENCE [LARGE SCALE GENOMIC DNA]</scope>
    <source>
        <strain evidence="2">JCM 9152</strain>
    </source>
</reference>
<dbReference type="SUPFAM" id="SSF75217">
    <property type="entry name" value="alpha/beta knot"/>
    <property type="match status" value="1"/>
</dbReference>
<dbReference type="Proteomes" id="UP000018895">
    <property type="component" value="Unassembled WGS sequence"/>
</dbReference>
<dbReference type="Pfam" id="PF01746">
    <property type="entry name" value="tRNA_m1G_MT"/>
    <property type="match status" value="1"/>
</dbReference>
<dbReference type="PANTHER" id="PTHR46417:SF1">
    <property type="entry name" value="TRNA (GUANINE-N(1)-)-METHYLTRANSFERASE"/>
    <property type="match status" value="1"/>
</dbReference>
<keyword evidence="3" id="KW-1185">Reference proteome</keyword>
<dbReference type="STRING" id="1236971.JCM9152_566"/>
<feature type="domain" description="tRNA methyltransferase TRMD/TRM10-type" evidence="1">
    <location>
        <begin position="1"/>
        <end position="67"/>
    </location>
</feature>
<dbReference type="InterPro" id="IPR016009">
    <property type="entry name" value="tRNA_MeTrfase_TRMD/TRM10"/>
</dbReference>
<protein>
    <submittedName>
        <fullName evidence="2">tRNA (Guanine37-N1)-methyltransferase</fullName>
    </submittedName>
</protein>
<sequence>MKIDILTLFPEMFDGVFETSILKKAQQAGIVSLNTINYRQFANDKHQKVDDYPYGGGAGMVLKPQLFLMQSSM</sequence>
<evidence type="ECO:0000313" key="2">
    <source>
        <dbReference type="EMBL" id="GAE29221.1"/>
    </source>
</evidence>
<dbReference type="GO" id="GO:0005829">
    <property type="term" value="C:cytosol"/>
    <property type="evidence" value="ECO:0007669"/>
    <property type="project" value="TreeGrafter"/>
</dbReference>
<keyword evidence="2" id="KW-0808">Transferase</keyword>
<name>W4QAY5_9BACI</name>
<dbReference type="InterPro" id="IPR029026">
    <property type="entry name" value="tRNA_m1G_MTases_N"/>
</dbReference>
<comment type="caution">
    <text evidence="2">The sequence shown here is derived from an EMBL/GenBank/DDBJ whole genome shotgun (WGS) entry which is preliminary data.</text>
</comment>
<dbReference type="AlphaFoldDB" id="W4QAY5"/>
<dbReference type="GO" id="GO:0052906">
    <property type="term" value="F:tRNA (guanine(37)-N1)-methyltransferase activity"/>
    <property type="evidence" value="ECO:0007669"/>
    <property type="project" value="InterPro"/>
</dbReference>
<organism evidence="2 3">
    <name type="scientific">Halalkalibacter hemicellulosilyticusJCM 9152</name>
    <dbReference type="NCBI Taxonomy" id="1236971"/>
    <lineage>
        <taxon>Bacteria</taxon>
        <taxon>Bacillati</taxon>
        <taxon>Bacillota</taxon>
        <taxon>Bacilli</taxon>
        <taxon>Bacillales</taxon>
        <taxon>Bacillaceae</taxon>
        <taxon>Halalkalibacter</taxon>
    </lineage>
</organism>
<gene>
    <name evidence="2" type="ORF">JCM9152_566</name>
</gene>
<dbReference type="InterPro" id="IPR029028">
    <property type="entry name" value="Alpha/beta_knot_MTases"/>
</dbReference>
<dbReference type="Gene3D" id="3.40.1280.10">
    <property type="match status" value="1"/>
</dbReference>
<proteinExistence type="predicted"/>
<dbReference type="GO" id="GO:0002939">
    <property type="term" value="P:tRNA N1-guanine methylation"/>
    <property type="evidence" value="ECO:0007669"/>
    <property type="project" value="TreeGrafter"/>
</dbReference>
<keyword evidence="2" id="KW-0489">Methyltransferase</keyword>
<dbReference type="InterPro" id="IPR002649">
    <property type="entry name" value="tRNA_m1G_MeTrfase_TrmD"/>
</dbReference>
<evidence type="ECO:0000313" key="3">
    <source>
        <dbReference type="Proteomes" id="UP000018895"/>
    </source>
</evidence>
<accession>W4QAY5</accession>
<dbReference type="PANTHER" id="PTHR46417">
    <property type="entry name" value="TRNA (GUANINE-N(1)-)-METHYLTRANSFERASE"/>
    <property type="match status" value="1"/>
</dbReference>